<evidence type="ECO:0000256" key="1">
    <source>
        <dbReference type="SAM" id="MobiDB-lite"/>
    </source>
</evidence>
<organism evidence="2 3">
    <name type="scientific">Stephania yunnanensis</name>
    <dbReference type="NCBI Taxonomy" id="152371"/>
    <lineage>
        <taxon>Eukaryota</taxon>
        <taxon>Viridiplantae</taxon>
        <taxon>Streptophyta</taxon>
        <taxon>Embryophyta</taxon>
        <taxon>Tracheophyta</taxon>
        <taxon>Spermatophyta</taxon>
        <taxon>Magnoliopsida</taxon>
        <taxon>Ranunculales</taxon>
        <taxon>Menispermaceae</taxon>
        <taxon>Menispermoideae</taxon>
        <taxon>Cissampelideae</taxon>
        <taxon>Stephania</taxon>
    </lineage>
</organism>
<dbReference type="Proteomes" id="UP001420932">
    <property type="component" value="Unassembled WGS sequence"/>
</dbReference>
<feature type="compositionally biased region" description="Low complexity" evidence="1">
    <location>
        <begin position="9"/>
        <end position="22"/>
    </location>
</feature>
<dbReference type="AlphaFoldDB" id="A0AAP0I3G5"/>
<keyword evidence="3" id="KW-1185">Reference proteome</keyword>
<evidence type="ECO:0000313" key="2">
    <source>
        <dbReference type="EMBL" id="KAK9107671.1"/>
    </source>
</evidence>
<evidence type="ECO:0000313" key="3">
    <source>
        <dbReference type="Proteomes" id="UP001420932"/>
    </source>
</evidence>
<gene>
    <name evidence="2" type="ORF">Syun_023682</name>
</gene>
<feature type="region of interest" description="Disordered" evidence="1">
    <location>
        <begin position="1"/>
        <end position="27"/>
    </location>
</feature>
<proteinExistence type="predicted"/>
<accession>A0AAP0I3G5</accession>
<name>A0AAP0I3G5_9MAGN</name>
<reference evidence="2 3" key="1">
    <citation type="submission" date="2024-01" db="EMBL/GenBank/DDBJ databases">
        <title>Genome assemblies of Stephania.</title>
        <authorList>
            <person name="Yang L."/>
        </authorList>
    </citation>
    <scope>NUCLEOTIDE SEQUENCE [LARGE SCALE GENOMIC DNA]</scope>
    <source>
        <strain evidence="2">YNDBR</strain>
        <tissue evidence="2">Leaf</tissue>
    </source>
</reference>
<dbReference type="EMBL" id="JBBNAF010000010">
    <property type="protein sequence ID" value="KAK9107671.1"/>
    <property type="molecule type" value="Genomic_DNA"/>
</dbReference>
<protein>
    <submittedName>
        <fullName evidence="2">Uncharacterized protein</fullName>
    </submittedName>
</protein>
<sequence>MRTAHTKQQHNTTQHNTSTINQSKPSLYIQQKPGKLIKTPRSTIQTKTITITTTKSNVQVTS</sequence>
<comment type="caution">
    <text evidence="2">The sequence shown here is derived from an EMBL/GenBank/DDBJ whole genome shotgun (WGS) entry which is preliminary data.</text>
</comment>